<reference evidence="2" key="1">
    <citation type="journal article" date="2020" name="Stud. Mycol.">
        <title>101 Dothideomycetes genomes: a test case for predicting lifestyles and emergence of pathogens.</title>
        <authorList>
            <person name="Haridas S."/>
            <person name="Albert R."/>
            <person name="Binder M."/>
            <person name="Bloem J."/>
            <person name="Labutti K."/>
            <person name="Salamov A."/>
            <person name="Andreopoulos B."/>
            <person name="Baker S."/>
            <person name="Barry K."/>
            <person name="Bills G."/>
            <person name="Bluhm B."/>
            <person name="Cannon C."/>
            <person name="Castanera R."/>
            <person name="Culley D."/>
            <person name="Daum C."/>
            <person name="Ezra D."/>
            <person name="Gonzalez J."/>
            <person name="Henrissat B."/>
            <person name="Kuo A."/>
            <person name="Liang C."/>
            <person name="Lipzen A."/>
            <person name="Lutzoni F."/>
            <person name="Magnuson J."/>
            <person name="Mondo S."/>
            <person name="Nolan M."/>
            <person name="Ohm R."/>
            <person name="Pangilinan J."/>
            <person name="Park H.-J."/>
            <person name="Ramirez L."/>
            <person name="Alfaro M."/>
            <person name="Sun H."/>
            <person name="Tritt A."/>
            <person name="Yoshinaga Y."/>
            <person name="Zwiers L.-H."/>
            <person name="Turgeon B."/>
            <person name="Goodwin S."/>
            <person name="Spatafora J."/>
            <person name="Crous P."/>
            <person name="Grigoriev I."/>
        </authorList>
    </citation>
    <scope>NUCLEOTIDE SEQUENCE</scope>
    <source>
        <strain evidence="2">CBS 175.79</strain>
    </source>
</reference>
<dbReference type="RefSeq" id="XP_033388382.1">
    <property type="nucleotide sequence ID" value="XM_033530884.1"/>
</dbReference>
<proteinExistence type="predicted"/>
<organism evidence="2 3">
    <name type="scientific">Aaosphaeria arxii CBS 175.79</name>
    <dbReference type="NCBI Taxonomy" id="1450172"/>
    <lineage>
        <taxon>Eukaryota</taxon>
        <taxon>Fungi</taxon>
        <taxon>Dikarya</taxon>
        <taxon>Ascomycota</taxon>
        <taxon>Pezizomycotina</taxon>
        <taxon>Dothideomycetes</taxon>
        <taxon>Pleosporomycetidae</taxon>
        <taxon>Pleosporales</taxon>
        <taxon>Pleosporales incertae sedis</taxon>
        <taxon>Aaosphaeria</taxon>
    </lineage>
</organism>
<name>A0A6A5Y4B8_9PLEO</name>
<evidence type="ECO:0000256" key="1">
    <source>
        <dbReference type="SAM" id="Phobius"/>
    </source>
</evidence>
<keyword evidence="1" id="KW-1133">Transmembrane helix</keyword>
<keyword evidence="1" id="KW-0472">Membrane</keyword>
<accession>A0A6A5Y4B8</accession>
<dbReference type="GeneID" id="54288281"/>
<sequence length="105" mass="12153">MPIIQNPYVVPRVLSEDMIPKAWEPATLEYDTLPWWAIMIAFCAVLFLGVFMVWAFGWFTSCYRRCGCCAGCFDGLFKCRCSRARRARRRRAGDVEAQGFRGQRT</sequence>
<dbReference type="Proteomes" id="UP000799778">
    <property type="component" value="Unassembled WGS sequence"/>
</dbReference>
<dbReference type="AlphaFoldDB" id="A0A6A5Y4B8"/>
<keyword evidence="1" id="KW-0812">Transmembrane</keyword>
<evidence type="ECO:0000313" key="2">
    <source>
        <dbReference type="EMBL" id="KAF2020043.1"/>
    </source>
</evidence>
<gene>
    <name evidence="2" type="ORF">BU24DRAFT_448405</name>
</gene>
<dbReference type="EMBL" id="ML978067">
    <property type="protein sequence ID" value="KAF2020043.1"/>
    <property type="molecule type" value="Genomic_DNA"/>
</dbReference>
<keyword evidence="3" id="KW-1185">Reference proteome</keyword>
<feature type="transmembrane region" description="Helical" evidence="1">
    <location>
        <begin position="33"/>
        <end position="56"/>
    </location>
</feature>
<evidence type="ECO:0000313" key="3">
    <source>
        <dbReference type="Proteomes" id="UP000799778"/>
    </source>
</evidence>
<protein>
    <submittedName>
        <fullName evidence="2">Uncharacterized protein</fullName>
    </submittedName>
</protein>